<sequence length="345" mass="36144">MSAVVVVGAGIVGASVAYHLTRRGVPVTLLEQGPAPATGVTGDSFAWVSGARGDWPGGALDLREYVLADHRRLEAELPQVAVRRTGSLTWGGETAETSRPGPGRFRVGRSDITALEPRLRHPPEQAVHVPGDIGVDATALTRALVAAAVAQGASVLYDTAVTGLQMSGERVGGVLTPTGPHPAATVVLAAGTSVPALCEPLPVELPITASPACLARIAAPPGLVRTIVARPDFEVREVRDGELLMVPRVADPAAPLKPAVQEALRHMRAAFRGSEQCRLLGYRAARRPMPAHGPLIGYATRDRSAYVAVMHSAISLAPTVGRLVADELVTGELAPELRRCRPRVI</sequence>
<dbReference type="RefSeq" id="WP_397713056.1">
    <property type="nucleotide sequence ID" value="NZ_JBIRGN010000003.1"/>
</dbReference>
<dbReference type="PANTHER" id="PTHR13847">
    <property type="entry name" value="SARCOSINE DEHYDROGENASE-RELATED"/>
    <property type="match status" value="1"/>
</dbReference>
<dbReference type="PANTHER" id="PTHR13847:SF289">
    <property type="entry name" value="GLYCINE OXIDASE"/>
    <property type="match status" value="1"/>
</dbReference>
<organism evidence="3 4">
    <name type="scientific">Streptomyces longisporoflavus</name>
    <dbReference type="NCBI Taxonomy" id="28044"/>
    <lineage>
        <taxon>Bacteria</taxon>
        <taxon>Bacillati</taxon>
        <taxon>Actinomycetota</taxon>
        <taxon>Actinomycetes</taxon>
        <taxon>Kitasatosporales</taxon>
        <taxon>Streptomycetaceae</taxon>
        <taxon>Streptomyces</taxon>
    </lineage>
</organism>
<gene>
    <name evidence="3" type="ORF">ACH4F9_19275</name>
</gene>
<proteinExistence type="predicted"/>
<dbReference type="Pfam" id="PF01266">
    <property type="entry name" value="DAO"/>
    <property type="match status" value="1"/>
</dbReference>
<dbReference type="GO" id="GO:0016491">
    <property type="term" value="F:oxidoreductase activity"/>
    <property type="evidence" value="ECO:0007669"/>
    <property type="project" value="UniProtKB-KW"/>
</dbReference>
<protein>
    <submittedName>
        <fullName evidence="3">NAD(P)/FAD-dependent oxidoreductase</fullName>
        <ecNumber evidence="3">1.-.-.-</ecNumber>
    </submittedName>
</protein>
<dbReference type="InterPro" id="IPR006076">
    <property type="entry name" value="FAD-dep_OxRdtase"/>
</dbReference>
<dbReference type="Proteomes" id="UP001610818">
    <property type="component" value="Unassembled WGS sequence"/>
</dbReference>
<dbReference type="Gene3D" id="3.30.9.10">
    <property type="entry name" value="D-Amino Acid Oxidase, subunit A, domain 2"/>
    <property type="match status" value="1"/>
</dbReference>
<evidence type="ECO:0000313" key="3">
    <source>
        <dbReference type="EMBL" id="MFH8547146.1"/>
    </source>
</evidence>
<keyword evidence="4" id="KW-1185">Reference proteome</keyword>
<keyword evidence="1 3" id="KW-0560">Oxidoreductase</keyword>
<reference evidence="3 4" key="1">
    <citation type="submission" date="2024-10" db="EMBL/GenBank/DDBJ databases">
        <title>The Natural Products Discovery Center: Release of the First 8490 Sequenced Strains for Exploring Actinobacteria Biosynthetic Diversity.</title>
        <authorList>
            <person name="Kalkreuter E."/>
            <person name="Kautsar S.A."/>
            <person name="Yang D."/>
            <person name="Bader C.D."/>
            <person name="Teijaro C.N."/>
            <person name="Fluegel L."/>
            <person name="Davis C.M."/>
            <person name="Simpson J.R."/>
            <person name="Lauterbach L."/>
            <person name="Steele A.D."/>
            <person name="Gui C."/>
            <person name="Meng S."/>
            <person name="Li G."/>
            <person name="Viehrig K."/>
            <person name="Ye F."/>
            <person name="Su P."/>
            <person name="Kiefer A.F."/>
            <person name="Nichols A."/>
            <person name="Cepeda A.J."/>
            <person name="Yan W."/>
            <person name="Fan B."/>
            <person name="Jiang Y."/>
            <person name="Adhikari A."/>
            <person name="Zheng C.-J."/>
            <person name="Schuster L."/>
            <person name="Cowan T.M."/>
            <person name="Smanski M.J."/>
            <person name="Chevrette M.G."/>
            <person name="De Carvalho L.P.S."/>
            <person name="Shen B."/>
        </authorList>
    </citation>
    <scope>NUCLEOTIDE SEQUENCE [LARGE SCALE GENOMIC DNA]</scope>
    <source>
        <strain evidence="3 4">NPDC017990</strain>
    </source>
</reference>
<evidence type="ECO:0000313" key="4">
    <source>
        <dbReference type="Proteomes" id="UP001610818"/>
    </source>
</evidence>
<dbReference type="EMBL" id="JBIRGQ010000003">
    <property type="protein sequence ID" value="MFH8547146.1"/>
    <property type="molecule type" value="Genomic_DNA"/>
</dbReference>
<dbReference type="Gene3D" id="3.50.50.60">
    <property type="entry name" value="FAD/NAD(P)-binding domain"/>
    <property type="match status" value="1"/>
</dbReference>
<comment type="caution">
    <text evidence="3">The sequence shown here is derived from an EMBL/GenBank/DDBJ whole genome shotgun (WGS) entry which is preliminary data.</text>
</comment>
<accession>A0ABW7QQ85</accession>
<dbReference type="InterPro" id="IPR036188">
    <property type="entry name" value="FAD/NAD-bd_sf"/>
</dbReference>
<name>A0ABW7QQ85_9ACTN</name>
<evidence type="ECO:0000259" key="2">
    <source>
        <dbReference type="Pfam" id="PF01266"/>
    </source>
</evidence>
<evidence type="ECO:0000256" key="1">
    <source>
        <dbReference type="ARBA" id="ARBA00023002"/>
    </source>
</evidence>
<feature type="domain" description="FAD dependent oxidoreductase" evidence="2">
    <location>
        <begin position="4"/>
        <end position="326"/>
    </location>
</feature>
<dbReference type="SUPFAM" id="SSF51905">
    <property type="entry name" value="FAD/NAD(P)-binding domain"/>
    <property type="match status" value="1"/>
</dbReference>
<dbReference type="EC" id="1.-.-.-" evidence="3"/>